<dbReference type="AlphaFoldDB" id="A0A1M5E8T1"/>
<keyword evidence="7" id="KW-1185">Reference proteome</keyword>
<organism evidence="6 7">
    <name type="scientific">Bacteroides luti</name>
    <dbReference type="NCBI Taxonomy" id="1297750"/>
    <lineage>
        <taxon>Bacteria</taxon>
        <taxon>Pseudomonadati</taxon>
        <taxon>Bacteroidota</taxon>
        <taxon>Bacteroidia</taxon>
        <taxon>Bacteroidales</taxon>
        <taxon>Bacteroidaceae</taxon>
        <taxon>Bacteroides</taxon>
    </lineage>
</organism>
<dbReference type="SUPFAM" id="SSF56935">
    <property type="entry name" value="Porins"/>
    <property type="match status" value="1"/>
</dbReference>
<dbReference type="Proteomes" id="UP000184509">
    <property type="component" value="Unassembled WGS sequence"/>
</dbReference>
<dbReference type="InterPro" id="IPR036942">
    <property type="entry name" value="Beta-barrel_TonB_sf"/>
</dbReference>
<keyword evidence="2" id="KW-0472">Membrane</keyword>
<keyword evidence="4" id="KW-0732">Signal</keyword>
<dbReference type="Gene3D" id="2.40.170.20">
    <property type="entry name" value="TonB-dependent receptor, beta-barrel domain"/>
    <property type="match status" value="1"/>
</dbReference>
<evidence type="ECO:0000256" key="3">
    <source>
        <dbReference type="ARBA" id="ARBA00023237"/>
    </source>
</evidence>
<dbReference type="Pfam" id="PF13620">
    <property type="entry name" value="CarboxypepD_reg"/>
    <property type="match status" value="1"/>
</dbReference>
<feature type="chain" id="PRO_5012477263" evidence="4">
    <location>
        <begin position="22"/>
        <end position="813"/>
    </location>
</feature>
<dbReference type="SUPFAM" id="SSF49464">
    <property type="entry name" value="Carboxypeptidase regulatory domain-like"/>
    <property type="match status" value="1"/>
</dbReference>
<protein>
    <submittedName>
        <fullName evidence="6">Outer membrane receptor proteins, mostly Fe transport</fullName>
    </submittedName>
</protein>
<dbReference type="OrthoDB" id="905812at2"/>
<reference evidence="6 7" key="1">
    <citation type="submission" date="2016-11" db="EMBL/GenBank/DDBJ databases">
        <authorList>
            <person name="Jaros S."/>
            <person name="Januszkiewicz K."/>
            <person name="Wedrychowicz H."/>
        </authorList>
    </citation>
    <scope>NUCLEOTIDE SEQUENCE [LARGE SCALE GENOMIC DNA]</scope>
    <source>
        <strain evidence="6 7">DSM 26991</strain>
    </source>
</reference>
<dbReference type="GO" id="GO:0009279">
    <property type="term" value="C:cell outer membrane"/>
    <property type="evidence" value="ECO:0007669"/>
    <property type="project" value="UniProtKB-SubCell"/>
</dbReference>
<sequence length="813" mass="91290">MYTLCCLFILLNSCLCLNAFSLETNAVLSGKVLIENKSPLEGAQVILLAQKDSSFVKGTASDNNGNFVFRQIAPGGYFVKVSMLGYKKEFRNTVVEDGKSVVLSPVYMEVEAQNLNAIVVIGKRPPIEIMADKTVVNIESYSLSSGNSALSVMQSLPGVIVGNDGSFSLNGKAGTKVLVDGKTYYLGGTELVNYLKSTPASALDKVELITNPSAKYDASGNSGVINIRTKKSKMMGFNMTLNSSFEQGDYGRVNNNVSFNHRNGKINVFGMYGYYTGHDFIDLKVIRKMNSSFSPSYTTFDQNSFRKRADDNQYFNAGIQYYLSDMTTFEISANGYSAKRSERGTINSAFYKSVAKNDSTLNSFTNNNEHRNNFSSSLNMLHKFNNKGKEVSVSLDYLHYSLDEDQIHNDSFMGLNGVTTDEYSKGLKNGTINMYSGRADLTYPVSEKFSFEAGMKSEFVDIENASAYQNRVGVNWLPDYGLSYQFLYRENINAAYISTKYSLNKFHLEGGIRLENTNVKGHQLGNQQHNDSLFTKSYTNIFPTVMLSYSLNDMSTFSFTYGRRINRPNYKDLNPFTYIFDAYTYEQGNTALQPQFSDNFDLSYVLKNNYRIGLFYGTTQKAIVKSYIIDDSENRVYVMPTNMSSYNSYGLKVGVGDLSFVNFLHSSINAGLVRNNYNWDLDAYSNKNRKTTIIFSLNNRISLPKDWAAEVTGFYNGKMAYGQISVSPIWRLSAGIQKKFLKGNATLGIYSNDIFNSYREKGSGIFNGTWASTNERNDRCVIGISLTYRFKKGSISKEYKKKGESFDTKRINL</sequence>
<dbReference type="InterPro" id="IPR008969">
    <property type="entry name" value="CarboxyPept-like_regulatory"/>
</dbReference>
<dbReference type="PANTHER" id="PTHR40980:SF4">
    <property type="entry name" value="TONB-DEPENDENT RECEPTOR-LIKE BETA-BARREL DOMAIN-CONTAINING PROTEIN"/>
    <property type="match status" value="1"/>
</dbReference>
<evidence type="ECO:0000313" key="6">
    <source>
        <dbReference type="EMBL" id="SHF75471.1"/>
    </source>
</evidence>
<keyword evidence="3" id="KW-0998">Cell outer membrane</keyword>
<dbReference type="STRING" id="1297750.SAMN05444405_11348"/>
<dbReference type="Gene3D" id="2.60.40.1120">
    <property type="entry name" value="Carboxypeptidase-like, regulatory domain"/>
    <property type="match status" value="1"/>
</dbReference>
<keyword evidence="6" id="KW-0675">Receptor</keyword>
<comment type="subcellular location">
    <subcellularLocation>
        <location evidence="1">Cell outer membrane</location>
    </subcellularLocation>
</comment>
<name>A0A1M5E8T1_9BACE</name>
<dbReference type="Pfam" id="PF14905">
    <property type="entry name" value="OMP_b-brl_3"/>
    <property type="match status" value="1"/>
</dbReference>
<dbReference type="RefSeq" id="WP_073402802.1">
    <property type="nucleotide sequence ID" value="NZ_FQTV01000013.1"/>
</dbReference>
<evidence type="ECO:0000256" key="4">
    <source>
        <dbReference type="SAM" id="SignalP"/>
    </source>
</evidence>
<feature type="domain" description="Outer membrane protein beta-barrel" evidence="5">
    <location>
        <begin position="382"/>
        <end position="788"/>
    </location>
</feature>
<dbReference type="PANTHER" id="PTHR40980">
    <property type="entry name" value="PLUG DOMAIN-CONTAINING PROTEIN"/>
    <property type="match status" value="1"/>
</dbReference>
<gene>
    <name evidence="6" type="ORF">SAMN05444405_11348</name>
</gene>
<dbReference type="Gene3D" id="2.170.130.10">
    <property type="entry name" value="TonB-dependent receptor, plug domain"/>
    <property type="match status" value="1"/>
</dbReference>
<evidence type="ECO:0000256" key="1">
    <source>
        <dbReference type="ARBA" id="ARBA00004442"/>
    </source>
</evidence>
<feature type="signal peptide" evidence="4">
    <location>
        <begin position="1"/>
        <end position="21"/>
    </location>
</feature>
<proteinExistence type="predicted"/>
<dbReference type="InterPro" id="IPR037066">
    <property type="entry name" value="Plug_dom_sf"/>
</dbReference>
<evidence type="ECO:0000259" key="5">
    <source>
        <dbReference type="Pfam" id="PF14905"/>
    </source>
</evidence>
<evidence type="ECO:0000313" key="7">
    <source>
        <dbReference type="Proteomes" id="UP000184509"/>
    </source>
</evidence>
<evidence type="ECO:0000256" key="2">
    <source>
        <dbReference type="ARBA" id="ARBA00023136"/>
    </source>
</evidence>
<accession>A0A1M5E8T1</accession>
<dbReference type="InterPro" id="IPR041700">
    <property type="entry name" value="OMP_b-brl_3"/>
</dbReference>
<dbReference type="EMBL" id="FQTV01000013">
    <property type="protein sequence ID" value="SHF75471.1"/>
    <property type="molecule type" value="Genomic_DNA"/>
</dbReference>